<dbReference type="RefSeq" id="WP_010528837.1">
    <property type="nucleotide sequence ID" value="NZ_AFSL01000100.1"/>
</dbReference>
<dbReference type="Pfam" id="PF00079">
    <property type="entry name" value="Serpin"/>
    <property type="match status" value="1"/>
</dbReference>
<evidence type="ECO:0000313" key="4">
    <source>
        <dbReference type="Proteomes" id="UP000181976"/>
    </source>
</evidence>
<dbReference type="PROSITE" id="PS00284">
    <property type="entry name" value="SERPIN"/>
    <property type="match status" value="1"/>
</dbReference>
<dbReference type="Gene3D" id="2.30.39.10">
    <property type="entry name" value="Alpha-1-antitrypsin, domain 1"/>
    <property type="match status" value="1"/>
</dbReference>
<dbReference type="InterPro" id="IPR036186">
    <property type="entry name" value="Serpin_sf"/>
</dbReference>
<dbReference type="PANTHER" id="PTHR11461:SF211">
    <property type="entry name" value="GH10112P-RELATED"/>
    <property type="match status" value="1"/>
</dbReference>
<name>A0A1I1VB82_9BACT</name>
<dbReference type="InterPro" id="IPR042178">
    <property type="entry name" value="Serpin_sf_1"/>
</dbReference>
<dbReference type="GO" id="GO:0004867">
    <property type="term" value="F:serine-type endopeptidase inhibitor activity"/>
    <property type="evidence" value="ECO:0007669"/>
    <property type="project" value="InterPro"/>
</dbReference>
<organism evidence="3 4">
    <name type="scientific">Thermophagus xiamenensis</name>
    <dbReference type="NCBI Taxonomy" id="385682"/>
    <lineage>
        <taxon>Bacteria</taxon>
        <taxon>Pseudomonadati</taxon>
        <taxon>Bacteroidota</taxon>
        <taxon>Bacteroidia</taxon>
        <taxon>Marinilabiliales</taxon>
        <taxon>Marinilabiliaceae</taxon>
        <taxon>Thermophagus</taxon>
    </lineage>
</organism>
<dbReference type="InterPro" id="IPR023796">
    <property type="entry name" value="Serpin_dom"/>
</dbReference>
<dbReference type="InterPro" id="IPR000215">
    <property type="entry name" value="Serpin_fam"/>
</dbReference>
<feature type="domain" description="Serpin" evidence="2">
    <location>
        <begin position="47"/>
        <end position="404"/>
    </location>
</feature>
<dbReference type="STRING" id="385682.SAMN05444380_10226"/>
<dbReference type="eggNOG" id="COG4826">
    <property type="taxonomic scope" value="Bacteria"/>
</dbReference>
<dbReference type="PROSITE" id="PS51257">
    <property type="entry name" value="PROKAR_LIPOPROTEIN"/>
    <property type="match status" value="1"/>
</dbReference>
<dbReference type="GO" id="GO:0005615">
    <property type="term" value="C:extracellular space"/>
    <property type="evidence" value="ECO:0007669"/>
    <property type="project" value="InterPro"/>
</dbReference>
<dbReference type="InterPro" id="IPR042185">
    <property type="entry name" value="Serpin_sf_2"/>
</dbReference>
<dbReference type="InterPro" id="IPR023795">
    <property type="entry name" value="Serpin_CS"/>
</dbReference>
<dbReference type="PANTHER" id="PTHR11461">
    <property type="entry name" value="SERINE PROTEASE INHIBITOR, SERPIN"/>
    <property type="match status" value="1"/>
</dbReference>
<dbReference type="EMBL" id="FONA01000002">
    <property type="protein sequence ID" value="SFD77700.1"/>
    <property type="molecule type" value="Genomic_DNA"/>
</dbReference>
<reference evidence="3 4" key="1">
    <citation type="submission" date="2016-10" db="EMBL/GenBank/DDBJ databases">
        <authorList>
            <person name="de Groot N.N."/>
        </authorList>
    </citation>
    <scope>NUCLEOTIDE SEQUENCE [LARGE SCALE GENOMIC DNA]</scope>
    <source>
        <strain evidence="3 4">DSM 19012</strain>
    </source>
</reference>
<keyword evidence="4" id="KW-1185">Reference proteome</keyword>
<dbReference type="InParanoid" id="A0A1I1VB82"/>
<evidence type="ECO:0000256" key="1">
    <source>
        <dbReference type="RuleBase" id="RU000411"/>
    </source>
</evidence>
<gene>
    <name evidence="3" type="ORF">SAMN05444380_10226</name>
</gene>
<comment type="similarity">
    <text evidence="1">Belongs to the serpin family.</text>
</comment>
<evidence type="ECO:0000259" key="2">
    <source>
        <dbReference type="SMART" id="SM00093"/>
    </source>
</evidence>
<accession>A0A1I1VB82</accession>
<evidence type="ECO:0000313" key="3">
    <source>
        <dbReference type="EMBL" id="SFD77700.1"/>
    </source>
</evidence>
<dbReference type="AlphaFoldDB" id="A0A1I1VB82"/>
<dbReference type="OrthoDB" id="9764871at2"/>
<protein>
    <submittedName>
        <fullName evidence="3">Serpin B</fullName>
    </submittedName>
</protein>
<dbReference type="SMART" id="SM00093">
    <property type="entry name" value="SERPIN"/>
    <property type="match status" value="1"/>
</dbReference>
<dbReference type="Proteomes" id="UP000181976">
    <property type="component" value="Unassembled WGS sequence"/>
</dbReference>
<dbReference type="Gene3D" id="3.30.497.10">
    <property type="entry name" value="Antithrombin, subunit I, domain 2"/>
    <property type="match status" value="1"/>
</dbReference>
<sequence>MERLLFVLNLILILSGCCWFNNDEGPEQKVFDLKSLEVLSATDRFGWELLKAVNEETKPGENVIISSLSVAQALGMTTNGAAGETLEQMLEVLDFGEVATMNEAFRNVRDVLSMTDPKVEIEVANSVWYLESLPAKQSFKDTVEAYYDAVFKGVDFSDSDKAKEMINGWVDEKTRGKIPTIIDQISDQQYMFLVNAVYFLGKWKYQFDETATINDNFYLSDGSAIEVPMMNMKQTFPYYSDNALRAVRLPYGNGSFNMILIQPLEDVDVDQLIENMDVGKWEAIVNNMHEQNIALFLPRFEVACKYELNAALKNMGMELPFSALQANFSNMIDAQVYISEVNHKTYLKVDEEGTEAAAVTSVGMELTSVSPESTVTMKFDRPFFFAITEKNSGAVLFSGKIENPLE</sequence>
<proteinExistence type="inferred from homology"/>
<dbReference type="SUPFAM" id="SSF56574">
    <property type="entry name" value="Serpins"/>
    <property type="match status" value="1"/>
</dbReference>
<dbReference type="CDD" id="cd19588">
    <property type="entry name" value="serpin_miropin-like"/>
    <property type="match status" value="1"/>
</dbReference>